<dbReference type="Proteomes" id="UP001189429">
    <property type="component" value="Unassembled WGS sequence"/>
</dbReference>
<gene>
    <name evidence="1" type="ORF">PCOR1329_LOCUS16309</name>
</gene>
<evidence type="ECO:0000313" key="1">
    <source>
        <dbReference type="EMBL" id="CAK0811832.1"/>
    </source>
</evidence>
<keyword evidence="2" id="KW-1185">Reference proteome</keyword>
<organism evidence="1 2">
    <name type="scientific">Prorocentrum cordatum</name>
    <dbReference type="NCBI Taxonomy" id="2364126"/>
    <lineage>
        <taxon>Eukaryota</taxon>
        <taxon>Sar</taxon>
        <taxon>Alveolata</taxon>
        <taxon>Dinophyceae</taxon>
        <taxon>Prorocentrales</taxon>
        <taxon>Prorocentraceae</taxon>
        <taxon>Prorocentrum</taxon>
    </lineage>
</organism>
<dbReference type="EMBL" id="CAUYUJ010004993">
    <property type="protein sequence ID" value="CAK0811832.1"/>
    <property type="molecule type" value="Genomic_DNA"/>
</dbReference>
<feature type="non-terminal residue" evidence="1">
    <location>
        <position position="1"/>
    </location>
</feature>
<sequence>QAARVAPTCRTYDALARPAARSGEYRFVEMLYNAKASDCGGGIGPESLAVLLDAYANSIPNQADRAGAAFREEMAFAEEQDQKPSEAASGRVLKALRRAVGQEAFGRLCREYGLDEQSAM</sequence>
<protein>
    <submittedName>
        <fullName evidence="1">Uncharacterized protein</fullName>
    </submittedName>
</protein>
<proteinExistence type="predicted"/>
<reference evidence="1" key="1">
    <citation type="submission" date="2023-10" db="EMBL/GenBank/DDBJ databases">
        <authorList>
            <person name="Chen Y."/>
            <person name="Shah S."/>
            <person name="Dougan E. K."/>
            <person name="Thang M."/>
            <person name="Chan C."/>
        </authorList>
    </citation>
    <scope>NUCLEOTIDE SEQUENCE [LARGE SCALE GENOMIC DNA]</scope>
</reference>
<comment type="caution">
    <text evidence="1">The sequence shown here is derived from an EMBL/GenBank/DDBJ whole genome shotgun (WGS) entry which is preliminary data.</text>
</comment>
<accession>A0ABN9QZG9</accession>
<evidence type="ECO:0000313" key="2">
    <source>
        <dbReference type="Proteomes" id="UP001189429"/>
    </source>
</evidence>
<name>A0ABN9QZG9_9DINO</name>